<organism evidence="1 2">
    <name type="scientific">Streptomyces pseudovenezuelae</name>
    <dbReference type="NCBI Taxonomy" id="67350"/>
    <lineage>
        <taxon>Bacteria</taxon>
        <taxon>Bacillati</taxon>
        <taxon>Actinomycetota</taxon>
        <taxon>Actinomycetes</taxon>
        <taxon>Kitasatosporales</taxon>
        <taxon>Streptomycetaceae</taxon>
        <taxon>Streptomyces</taxon>
        <taxon>Streptomyces aurantiacus group</taxon>
    </lineage>
</organism>
<evidence type="ECO:0000313" key="2">
    <source>
        <dbReference type="Proteomes" id="UP001432168"/>
    </source>
</evidence>
<protein>
    <submittedName>
        <fullName evidence="1">Uncharacterized protein</fullName>
    </submittedName>
</protein>
<accession>A0ABZ1XBP4</accession>
<dbReference type="SUPFAM" id="SSF82171">
    <property type="entry name" value="DPP6 N-terminal domain-like"/>
    <property type="match status" value="1"/>
</dbReference>
<sequence>MADFLVNTTKAGDQTQPAVTALFGSEYMTVWSDEHDFTVKGQFLGLQGNKLGDEFTISTQPAEGPGIHPQWPSVLAAGFSGQFAVWLEAPINVPGPHPCVKLQRFSDGHPVGPAVLVSEDVDPGIRPSLTLMFDGGVLVTWASPRREQRIRARRFTSEGTPATGELTLNTTEGRHGAPAATVLSDGNWVAAWSTDPVSIGGDRLTLRFFDLEANAVTGEIQPNISGFTGVNGITLLDSGHFVVTSISSIQDSDLGEPQTTVVATVFKPDGTKTVDITAGSPKHFTRTSPAVSRLPSGRFLLTWVEQSADTHETVPTVMAKICSETEGSLGETVPVSSAAPGGRIDTCATTAFGNGPEGALIAWADSSHLDGDTGSGVRGRTFNVVAPGMLV</sequence>
<name>A0ABZ1XBP4_9ACTN</name>
<keyword evidence="2" id="KW-1185">Reference proteome</keyword>
<dbReference type="Proteomes" id="UP001432168">
    <property type="component" value="Chromosome"/>
</dbReference>
<dbReference type="RefSeq" id="WP_329272450.1">
    <property type="nucleotide sequence ID" value="NZ_CP109011.1"/>
</dbReference>
<reference evidence="1" key="1">
    <citation type="submission" date="2022-10" db="EMBL/GenBank/DDBJ databases">
        <title>The complete genomes of actinobacterial strains from the NBC collection.</title>
        <authorList>
            <person name="Joergensen T.S."/>
            <person name="Alvarez Arevalo M."/>
            <person name="Sterndorff E.B."/>
            <person name="Faurdal D."/>
            <person name="Vuksanovic O."/>
            <person name="Mourched A.-S."/>
            <person name="Charusanti P."/>
            <person name="Shaw S."/>
            <person name="Blin K."/>
            <person name="Weber T."/>
        </authorList>
    </citation>
    <scope>NUCLEOTIDE SEQUENCE</scope>
    <source>
        <strain evidence="1">NBC_00686</strain>
    </source>
</reference>
<gene>
    <name evidence="1" type="ORF">OG929_44290</name>
</gene>
<dbReference type="EMBL" id="CP109011">
    <property type="protein sequence ID" value="WUT48870.1"/>
    <property type="molecule type" value="Genomic_DNA"/>
</dbReference>
<proteinExistence type="predicted"/>
<evidence type="ECO:0000313" key="1">
    <source>
        <dbReference type="EMBL" id="WUT48870.1"/>
    </source>
</evidence>